<dbReference type="Gene3D" id="1.50.10.100">
    <property type="entry name" value="Chondroitin AC/alginate lyase"/>
    <property type="match status" value="1"/>
</dbReference>
<reference evidence="1 2" key="1">
    <citation type="submission" date="2018-07" db="EMBL/GenBank/DDBJ databases">
        <title>Genomic Encyclopedia of Type Strains, Phase III (KMG-III): the genomes of soil and plant-associated and newly described type strains.</title>
        <authorList>
            <person name="Whitman W."/>
        </authorList>
    </citation>
    <scope>NUCLEOTIDE SEQUENCE [LARGE SCALE GENOMIC DNA]</scope>
    <source>
        <strain evidence="1 2">CECT 7506</strain>
    </source>
</reference>
<comment type="caution">
    <text evidence="1">The sequence shown here is derived from an EMBL/GenBank/DDBJ whole genome shotgun (WGS) entry which is preliminary data.</text>
</comment>
<evidence type="ECO:0008006" key="3">
    <source>
        <dbReference type="Google" id="ProtNLM"/>
    </source>
</evidence>
<dbReference type="EMBL" id="QPJD01000005">
    <property type="protein sequence ID" value="RCW48896.1"/>
    <property type="molecule type" value="Genomic_DNA"/>
</dbReference>
<dbReference type="OrthoDB" id="9772435at2"/>
<dbReference type="Gene3D" id="2.70.98.70">
    <property type="match status" value="1"/>
</dbReference>
<accession>A0A368W271</accession>
<keyword evidence="2" id="KW-1185">Reference proteome</keyword>
<organism evidence="1 2">
    <name type="scientific">Paenibacillus prosopidis</name>
    <dbReference type="NCBI Taxonomy" id="630520"/>
    <lineage>
        <taxon>Bacteria</taxon>
        <taxon>Bacillati</taxon>
        <taxon>Bacillota</taxon>
        <taxon>Bacilli</taxon>
        <taxon>Bacillales</taxon>
        <taxon>Paenibacillaceae</taxon>
        <taxon>Paenibacillus</taxon>
    </lineage>
</organism>
<protein>
    <recommendedName>
        <fullName evidence="3">Heparinase II/III-like protein</fullName>
    </recommendedName>
</protein>
<dbReference type="SUPFAM" id="SSF48230">
    <property type="entry name" value="Chondroitin AC/alginate lyase"/>
    <property type="match status" value="1"/>
</dbReference>
<sequence length="1173" mass="131934">METQSARIDLMEWDILHKGYSNRRASNEGGILIAPDNSVTVQYPGVQEPNNWYLRGFEEKNDFSADLRDWHFLELELELPADGLLELKVEAGLLLNKSPMPEQVEFTAVQCLVAGEGTQSMTLPLKQFDDKKSLSGKWKFVRSIRISGEWKSGGSKEPLTLIRLELKRRQAVHISAPVLSKAVPAGETARYEVTVRNCTSRTQPVSFICEKYGWETMSVELDPPFLLMEPWETKKLCVSVNVPEKVAPGGHERQKITAIPGGQGAAADALELFTLQSLPHPYVKMTEPEWDDVREKTRSYEWAGELLAMYEHRADKWMVPEIHDGGLYLFETHHSHEAENAAIAWKVTGRRDLAEKAAMFLRRLIDPAKGYPATRRASHQELVHEGELFKHAAVVYDLLFDSGLLSEEDHANMERTFRLFLELIDWALCKGGISNWTLAEMIGALYCSQTLQDFERMNRFLYGTGGFTDHLSKGTLDDGWWYECSVGYNLMGAGLFSEMTQSCRPWGINLAEIWVPAHYYDQVTPGRKPDIDGLSVDIWGPSRSNYRSITQLWDSLLPFADYRGVLFGINDSAESKLPGISPRGYMDARFDLAYYLYRKPEYADILLTCGLADRDLLYAVPGLKQSESKPYLSSAYADNAGVAVLRSQTEGRAPREQIQAVVKYGSHGGAHGHYDRVSLLSVMRYGKSFYNPESIWYNYHTFMYKFYVQNSLTHNMVIVDQKLQDPAEGLRLLFHSGGLFQACAVENKARWSHPPYGGWRVAGDKTFAERTWNEGRYVPIPAEAPEYSKRTAFTEKVLQRRMTVVTDDYVVLFDYMSGEEEHTYDCLFHCKGLISLEADKKRHKAHTEQFSTDPLGSAQFITDCDWYEMSGTVKAKFEMGFGPGYDNRANRTECNEDGPLSIDHYTVWPPETEMIVGADPEYFQVQKQLHYAVTGDGQTLAHGKFGAWILGRDDLDVSVEGIETLELRVQADEAYGEHGSLNKTEKTIFWGDPYIVTEDGEIRYLADLPIRYQNTDQGNGIGVDYFGGPVKLMSKRFDRAVPANPADLSREGVISVDLSGLKAVRFIASIGGDYPLGDETSRRKMLSARAVGKCARFVTVIETYEQTAKITKATAVSADEISVELADGRVQIIQLTGFDGDGDGISVHVKEIDAAGRTIRKETAGGSLQYSIS</sequence>
<dbReference type="PANTHER" id="PTHR39210">
    <property type="entry name" value="HEPARIN-SULFATE LYASE"/>
    <property type="match status" value="1"/>
</dbReference>
<dbReference type="PANTHER" id="PTHR39210:SF1">
    <property type="entry name" value="HEPARIN-SULFATE LYASE"/>
    <property type="match status" value="1"/>
</dbReference>
<evidence type="ECO:0000313" key="2">
    <source>
        <dbReference type="Proteomes" id="UP000252415"/>
    </source>
</evidence>
<name>A0A368W271_9BACL</name>
<dbReference type="RefSeq" id="WP_147275036.1">
    <property type="nucleotide sequence ID" value="NZ_QPJD01000005.1"/>
</dbReference>
<dbReference type="InterPro" id="IPR008929">
    <property type="entry name" value="Chondroitin_lyas"/>
</dbReference>
<gene>
    <name evidence="1" type="ORF">DFP97_10580</name>
</gene>
<dbReference type="AlphaFoldDB" id="A0A368W271"/>
<proteinExistence type="predicted"/>
<dbReference type="Proteomes" id="UP000252415">
    <property type="component" value="Unassembled WGS sequence"/>
</dbReference>
<evidence type="ECO:0000313" key="1">
    <source>
        <dbReference type="EMBL" id="RCW48896.1"/>
    </source>
</evidence>